<feature type="transmembrane region" description="Helical" evidence="7">
    <location>
        <begin position="442"/>
        <end position="467"/>
    </location>
</feature>
<comment type="caution">
    <text evidence="10">The sequence shown here is derived from an EMBL/GenBank/DDBJ whole genome shotgun (WGS) entry which is preliminary data.</text>
</comment>
<evidence type="ECO:0000256" key="4">
    <source>
        <dbReference type="ARBA" id="ARBA00022989"/>
    </source>
</evidence>
<keyword evidence="11" id="KW-1185">Reference proteome</keyword>
<dbReference type="InterPro" id="IPR050250">
    <property type="entry name" value="Macrolide_Exporter_MacB"/>
</dbReference>
<dbReference type="Pfam" id="PF12704">
    <property type="entry name" value="MacB_PCD"/>
    <property type="match status" value="2"/>
</dbReference>
<feature type="transmembrane region" description="Helical" evidence="7">
    <location>
        <begin position="16"/>
        <end position="36"/>
    </location>
</feature>
<feature type="transmembrane region" description="Helical" evidence="7">
    <location>
        <begin position="719"/>
        <end position="745"/>
    </location>
</feature>
<sequence>MLKLTLRNLFARKVRLVMSGLAIVLGVAFLSGVLVFSNGLSSTFDSIIYSSTPDGIVRPEQTSSFDAGAATTTQTISPEVVDELAALPEVARADGDVNGVGMSLLASDGTLVGGTGAPTLAFNHTGGPNMAGEPPMGLTSGHWPTTPDEIVLDDAAADHGDYSLGDEVKLLAPFGESKRTATLVGTAEFNGGGTAGATLLVFSTEGAQDLFLDGADAFNQVSLTAADGVSQKALAAAAAKVAPGGFEAVTGDQVAEESQDAVGQFLDVISTFLLVFAIIAVIVGGFIIVNTFTILVAQRSRELALLRALGASRRQVTQSVLLEALVMAALAATVGIGIGWLLARGLAALFRAVGLDIASDALTLDVQSVVISYAVGVGVTLVAAFLPARRAGKVAPVAAMRADAAPVRESLRRRTIIGSVLMAIGVGFAVVGLVGGPGPDSLWIGIAAAIWILTAAGISSVIGRPVLVLCRGLFGRLFGTTGRLAGENALRDPRRTGATASALMIGLALVSCIGVLATSLNASVDDVVDEEFTSDFLVQSTNFVPFSTSVGDSLADVDGVATVSRQQWTGAQLGDSTVLVTANDEAFSDIYDLDVVDGHQDLEGNEALVSTGFAEDHDLKVGSPLKLTFLAGKALDLEVAGIIEGSETTGDVSIPLDLLADAGVPRQDTSLSIMLEPGADPVAVGTAMDEAVASTPIVAVYDKQEFAESIRDQVNQLLYMIYGLLALAIVIAVIGIVNTLGLSVIERTREIGLLRAIGMSRRRLRRMITLESVAIAVLGAVLGMALGLVIGVLLRQALKDDLTSLGLPLGQLLVFLVIAVVVGVLAAILPAVRASRLNVLTAIATE</sequence>
<feature type="transmembrane region" description="Helical" evidence="7">
    <location>
        <begin position="320"/>
        <end position="342"/>
    </location>
</feature>
<keyword evidence="5 7" id="KW-0472">Membrane</keyword>
<feature type="transmembrane region" description="Helical" evidence="7">
    <location>
        <begin position="272"/>
        <end position="297"/>
    </location>
</feature>
<organism evidence="10 11">
    <name type="scientific">Nocardioides hankookensis</name>
    <dbReference type="NCBI Taxonomy" id="443157"/>
    <lineage>
        <taxon>Bacteria</taxon>
        <taxon>Bacillati</taxon>
        <taxon>Actinomycetota</taxon>
        <taxon>Actinomycetes</taxon>
        <taxon>Propionibacteriales</taxon>
        <taxon>Nocardioidaceae</taxon>
        <taxon>Nocardioides</taxon>
    </lineage>
</organism>
<dbReference type="EMBL" id="JBHSRJ010000005">
    <property type="protein sequence ID" value="MFC6044497.1"/>
    <property type="molecule type" value="Genomic_DNA"/>
</dbReference>
<comment type="subcellular location">
    <subcellularLocation>
        <location evidence="1">Cell membrane</location>
        <topology evidence="1">Multi-pass membrane protein</topology>
    </subcellularLocation>
</comment>
<keyword evidence="3 7" id="KW-0812">Transmembrane</keyword>
<feature type="transmembrane region" description="Helical" evidence="7">
    <location>
        <begin position="416"/>
        <end position="436"/>
    </location>
</feature>
<feature type="transmembrane region" description="Helical" evidence="7">
    <location>
        <begin position="812"/>
        <end position="832"/>
    </location>
</feature>
<evidence type="ECO:0000313" key="11">
    <source>
        <dbReference type="Proteomes" id="UP001596135"/>
    </source>
</evidence>
<gene>
    <name evidence="10" type="ORF">ACFPYL_15510</name>
</gene>
<feature type="domain" description="ABC3 transporter permease C-terminal" evidence="8">
    <location>
        <begin position="275"/>
        <end position="394"/>
    </location>
</feature>
<evidence type="ECO:0000259" key="9">
    <source>
        <dbReference type="Pfam" id="PF12704"/>
    </source>
</evidence>
<dbReference type="Pfam" id="PF02687">
    <property type="entry name" value="FtsX"/>
    <property type="match status" value="2"/>
</dbReference>
<reference evidence="11" key="1">
    <citation type="journal article" date="2019" name="Int. J. Syst. Evol. Microbiol.">
        <title>The Global Catalogue of Microorganisms (GCM) 10K type strain sequencing project: providing services to taxonomists for standard genome sequencing and annotation.</title>
        <authorList>
            <consortium name="The Broad Institute Genomics Platform"/>
            <consortium name="The Broad Institute Genome Sequencing Center for Infectious Disease"/>
            <person name="Wu L."/>
            <person name="Ma J."/>
        </authorList>
    </citation>
    <scope>NUCLEOTIDE SEQUENCE [LARGE SCALE GENOMIC DNA]</scope>
    <source>
        <strain evidence="11">CCUG 54522</strain>
    </source>
</reference>
<evidence type="ECO:0000256" key="5">
    <source>
        <dbReference type="ARBA" id="ARBA00023136"/>
    </source>
</evidence>
<keyword evidence="2" id="KW-1003">Cell membrane</keyword>
<evidence type="ECO:0000256" key="6">
    <source>
        <dbReference type="ARBA" id="ARBA00038076"/>
    </source>
</evidence>
<feature type="transmembrane region" description="Helical" evidence="7">
    <location>
        <begin position="362"/>
        <end position="386"/>
    </location>
</feature>
<dbReference type="Proteomes" id="UP001596135">
    <property type="component" value="Unassembled WGS sequence"/>
</dbReference>
<feature type="transmembrane region" description="Helical" evidence="7">
    <location>
        <begin position="500"/>
        <end position="520"/>
    </location>
</feature>
<dbReference type="InterPro" id="IPR025857">
    <property type="entry name" value="MacB_PCD"/>
</dbReference>
<evidence type="ECO:0000256" key="3">
    <source>
        <dbReference type="ARBA" id="ARBA00022692"/>
    </source>
</evidence>
<dbReference type="InterPro" id="IPR003838">
    <property type="entry name" value="ABC3_permease_C"/>
</dbReference>
<dbReference type="RefSeq" id="WP_379156028.1">
    <property type="nucleotide sequence ID" value="NZ_JBHSRJ010000005.1"/>
</dbReference>
<comment type="similarity">
    <text evidence="6">Belongs to the ABC-4 integral membrane protein family.</text>
</comment>
<dbReference type="PANTHER" id="PTHR30572:SF4">
    <property type="entry name" value="ABC TRANSPORTER PERMEASE YTRF"/>
    <property type="match status" value="1"/>
</dbReference>
<protein>
    <submittedName>
        <fullName evidence="10">ABC transporter permease</fullName>
    </submittedName>
</protein>
<evidence type="ECO:0000256" key="2">
    <source>
        <dbReference type="ARBA" id="ARBA00022475"/>
    </source>
</evidence>
<evidence type="ECO:0000256" key="1">
    <source>
        <dbReference type="ARBA" id="ARBA00004651"/>
    </source>
</evidence>
<proteinExistence type="inferred from homology"/>
<evidence type="ECO:0000256" key="7">
    <source>
        <dbReference type="SAM" id="Phobius"/>
    </source>
</evidence>
<dbReference type="PANTHER" id="PTHR30572">
    <property type="entry name" value="MEMBRANE COMPONENT OF TRANSPORTER-RELATED"/>
    <property type="match status" value="1"/>
</dbReference>
<accession>A0ABW1LMV7</accession>
<name>A0ABW1LMV7_9ACTN</name>
<feature type="domain" description="MacB-like periplasmic core" evidence="9">
    <location>
        <begin position="21"/>
        <end position="239"/>
    </location>
</feature>
<evidence type="ECO:0000313" key="10">
    <source>
        <dbReference type="EMBL" id="MFC6044497.1"/>
    </source>
</evidence>
<feature type="domain" description="ABC3 transporter permease C-terminal" evidence="8">
    <location>
        <begin position="724"/>
        <end position="838"/>
    </location>
</feature>
<feature type="transmembrane region" description="Helical" evidence="7">
    <location>
        <begin position="766"/>
        <end position="792"/>
    </location>
</feature>
<feature type="domain" description="MacB-like periplasmic core" evidence="9">
    <location>
        <begin position="496"/>
        <end position="690"/>
    </location>
</feature>
<evidence type="ECO:0000259" key="8">
    <source>
        <dbReference type="Pfam" id="PF02687"/>
    </source>
</evidence>
<keyword evidence="4 7" id="KW-1133">Transmembrane helix</keyword>